<dbReference type="RefSeq" id="WP_146621819.1">
    <property type="nucleotide sequence ID" value="NZ_BJCC01000010.1"/>
</dbReference>
<accession>A0A4P5P7B7</accession>
<evidence type="ECO:0000256" key="1">
    <source>
        <dbReference type="ARBA" id="ARBA00003121"/>
    </source>
</evidence>
<evidence type="ECO:0000256" key="6">
    <source>
        <dbReference type="ARBA" id="ARBA00022679"/>
    </source>
</evidence>
<comment type="caution">
    <text evidence="17">The sequence shown here is derived from an EMBL/GenBank/DDBJ whole genome shotgun (WGS) entry which is preliminary data.</text>
</comment>
<evidence type="ECO:0000256" key="10">
    <source>
        <dbReference type="ARBA" id="ARBA00022915"/>
    </source>
</evidence>
<dbReference type="CDD" id="cd04245">
    <property type="entry name" value="AAK_AKiii-YclM-BS"/>
    <property type="match status" value="1"/>
</dbReference>
<evidence type="ECO:0000313" key="18">
    <source>
        <dbReference type="Proteomes" id="UP000290567"/>
    </source>
</evidence>
<dbReference type="GO" id="GO:0005829">
    <property type="term" value="C:cytosol"/>
    <property type="evidence" value="ECO:0007669"/>
    <property type="project" value="TreeGrafter"/>
</dbReference>
<dbReference type="Gene3D" id="3.40.1160.10">
    <property type="entry name" value="Acetylglutamate kinase-like"/>
    <property type="match status" value="1"/>
</dbReference>
<dbReference type="NCBIfam" id="TIGR00657">
    <property type="entry name" value="asp_kinases"/>
    <property type="match status" value="1"/>
</dbReference>
<dbReference type="AlphaFoldDB" id="A0A4P5P7B7"/>
<dbReference type="SUPFAM" id="SSF53633">
    <property type="entry name" value="Carbamate kinase-like"/>
    <property type="match status" value="1"/>
</dbReference>
<comment type="similarity">
    <text evidence="5 14">Belongs to the aspartokinase family.</text>
</comment>
<evidence type="ECO:0000256" key="14">
    <source>
        <dbReference type="RuleBase" id="RU003448"/>
    </source>
</evidence>
<dbReference type="CDD" id="cd04911">
    <property type="entry name" value="ACT_AKiii-YclM-BS_1"/>
    <property type="match status" value="1"/>
</dbReference>
<evidence type="ECO:0000256" key="4">
    <source>
        <dbReference type="ARBA" id="ARBA00005139"/>
    </source>
</evidence>
<dbReference type="InterPro" id="IPR002912">
    <property type="entry name" value="ACT_dom"/>
</dbReference>
<dbReference type="EMBL" id="BJCC01000010">
    <property type="protein sequence ID" value="GCF93356.1"/>
    <property type="molecule type" value="Genomic_DNA"/>
</dbReference>
<dbReference type="UniPathway" id="UPA00034">
    <property type="reaction ID" value="UER00015"/>
</dbReference>
<keyword evidence="7 13" id="KW-0547">Nucleotide-binding</keyword>
<proteinExistence type="inferred from homology"/>
<reference evidence="18" key="1">
    <citation type="submission" date="2019-02" db="EMBL/GenBank/DDBJ databases">
        <title>Draft genome sequence of Enterococcus sp. Gos25-1.</title>
        <authorList>
            <person name="Tanaka N."/>
            <person name="Shiwa Y."/>
            <person name="Fujita N."/>
        </authorList>
    </citation>
    <scope>NUCLEOTIDE SEQUENCE [LARGE SCALE GENOMIC DNA]</scope>
    <source>
        <strain evidence="18">Gos25-1</strain>
    </source>
</reference>
<comment type="pathway">
    <text evidence="3 15">Amino-acid biosynthesis; L-methionine biosynthesis via de novo pathway; L-homoserine from L-aspartate: step 1/3.</text>
</comment>
<dbReference type="UniPathway" id="UPA00051">
    <property type="reaction ID" value="UER00462"/>
</dbReference>
<feature type="domain" description="ACT" evidence="16">
    <location>
        <begin position="391"/>
        <end position="451"/>
    </location>
</feature>
<protein>
    <recommendedName>
        <fullName evidence="14">Aspartokinase</fullName>
        <ecNumber evidence="14">2.7.2.4</ecNumber>
    </recommendedName>
</protein>
<dbReference type="PANTHER" id="PTHR21499:SF67">
    <property type="entry name" value="ASPARTOKINASE 3"/>
    <property type="match status" value="1"/>
</dbReference>
<dbReference type="InterPro" id="IPR005260">
    <property type="entry name" value="Asp_kin_monofn"/>
</dbReference>
<dbReference type="InterPro" id="IPR035804">
    <property type="entry name" value="AKIII_YclM_N"/>
</dbReference>
<feature type="binding site" evidence="13">
    <location>
        <position position="120"/>
    </location>
    <ligand>
        <name>substrate</name>
    </ligand>
</feature>
<dbReference type="GO" id="GO:0009089">
    <property type="term" value="P:lysine biosynthetic process via diaminopimelate"/>
    <property type="evidence" value="ECO:0007669"/>
    <property type="project" value="UniProtKB-UniPathway"/>
</dbReference>
<dbReference type="PIRSF" id="PIRSF000726">
    <property type="entry name" value="Asp_kin"/>
    <property type="match status" value="1"/>
</dbReference>
<dbReference type="InterPro" id="IPR036393">
    <property type="entry name" value="AceGlu_kinase-like_sf"/>
</dbReference>
<evidence type="ECO:0000256" key="3">
    <source>
        <dbReference type="ARBA" id="ARBA00004986"/>
    </source>
</evidence>
<evidence type="ECO:0000256" key="5">
    <source>
        <dbReference type="ARBA" id="ARBA00010122"/>
    </source>
</evidence>
<dbReference type="Gene3D" id="3.30.2130.10">
    <property type="entry name" value="VC0802-like"/>
    <property type="match status" value="1"/>
</dbReference>
<feature type="binding site" evidence="13">
    <location>
        <begin position="5"/>
        <end position="8"/>
    </location>
    <ligand>
        <name>ATP</name>
        <dbReference type="ChEBI" id="CHEBI:30616"/>
    </ligand>
</feature>
<keyword evidence="11" id="KW-0457">Lysine biosynthesis</keyword>
<evidence type="ECO:0000256" key="12">
    <source>
        <dbReference type="ARBA" id="ARBA00047872"/>
    </source>
</evidence>
<dbReference type="GO" id="GO:0009090">
    <property type="term" value="P:homoserine biosynthetic process"/>
    <property type="evidence" value="ECO:0007669"/>
    <property type="project" value="TreeGrafter"/>
</dbReference>
<dbReference type="GO" id="GO:0019877">
    <property type="term" value="P:diaminopimelate biosynthetic process"/>
    <property type="evidence" value="ECO:0007669"/>
    <property type="project" value="UniProtKB-KW"/>
</dbReference>
<evidence type="ECO:0000313" key="17">
    <source>
        <dbReference type="EMBL" id="GCF93356.1"/>
    </source>
</evidence>
<dbReference type="OrthoDB" id="9799110at2"/>
<dbReference type="InterPro" id="IPR001341">
    <property type="entry name" value="Asp_kinase"/>
</dbReference>
<dbReference type="InterPro" id="IPR045865">
    <property type="entry name" value="ACT-like_dom_sf"/>
</dbReference>
<feature type="binding site" evidence="13">
    <location>
        <position position="49"/>
    </location>
    <ligand>
        <name>substrate</name>
    </ligand>
</feature>
<evidence type="ECO:0000259" key="16">
    <source>
        <dbReference type="PROSITE" id="PS51671"/>
    </source>
</evidence>
<dbReference type="Pfam" id="PF00696">
    <property type="entry name" value="AA_kinase"/>
    <property type="match status" value="1"/>
</dbReference>
<comment type="catalytic activity">
    <reaction evidence="12 14">
        <text>L-aspartate + ATP = 4-phospho-L-aspartate + ADP</text>
        <dbReference type="Rhea" id="RHEA:23776"/>
        <dbReference type="ChEBI" id="CHEBI:29991"/>
        <dbReference type="ChEBI" id="CHEBI:30616"/>
        <dbReference type="ChEBI" id="CHEBI:57535"/>
        <dbReference type="ChEBI" id="CHEBI:456216"/>
        <dbReference type="EC" id="2.7.2.4"/>
    </reaction>
</comment>
<dbReference type="InterPro" id="IPR018042">
    <property type="entry name" value="Aspartate_kinase_CS"/>
</dbReference>
<keyword evidence="9 13" id="KW-0067">ATP-binding</keyword>
<dbReference type="EC" id="2.7.2.4" evidence="14"/>
<evidence type="ECO:0000256" key="13">
    <source>
        <dbReference type="PIRSR" id="PIRSR000726-1"/>
    </source>
</evidence>
<dbReference type="GO" id="GO:0009088">
    <property type="term" value="P:threonine biosynthetic process"/>
    <property type="evidence" value="ECO:0007669"/>
    <property type="project" value="UniProtKB-UniPathway"/>
</dbReference>
<comment type="pathway">
    <text evidence="2 15">Amino-acid biosynthesis; L-lysine biosynthesis via DAP pathway; (S)-tetrahydrodipicolinate from L-aspartate: step 1/4.</text>
</comment>
<comment type="function">
    <text evidence="1">Catalyzes the phosphorylation of the beta-carboxyl group of aspartic acid with ATP to yield 4-phospho-L-aspartate, which is involved in the branched biosynthetic pathway leading to the biosynthesis of amino acids threonine, isoleucine and methionine.</text>
</comment>
<organism evidence="17 18">
    <name type="scientific">Enterococcus florum</name>
    <dbReference type="NCBI Taxonomy" id="2480627"/>
    <lineage>
        <taxon>Bacteria</taxon>
        <taxon>Bacillati</taxon>
        <taxon>Bacillota</taxon>
        <taxon>Bacilli</taxon>
        <taxon>Lactobacillales</taxon>
        <taxon>Enterococcaceae</taxon>
        <taxon>Enterococcus</taxon>
    </lineage>
</organism>
<dbReference type="PROSITE" id="PS00324">
    <property type="entry name" value="ASPARTOKINASE"/>
    <property type="match status" value="1"/>
</dbReference>
<dbReference type="UniPathway" id="UPA00050">
    <property type="reaction ID" value="UER00461"/>
</dbReference>
<dbReference type="SUPFAM" id="SSF55021">
    <property type="entry name" value="ACT-like"/>
    <property type="match status" value="2"/>
</dbReference>
<keyword evidence="15" id="KW-0028">Amino-acid biosynthesis</keyword>
<dbReference type="FunFam" id="3.40.1160.10:FF:000027">
    <property type="entry name" value="Aspartokinase"/>
    <property type="match status" value="1"/>
</dbReference>
<dbReference type="PROSITE" id="PS51671">
    <property type="entry name" value="ACT"/>
    <property type="match status" value="1"/>
</dbReference>
<keyword evidence="18" id="KW-1185">Reference proteome</keyword>
<comment type="pathway">
    <text evidence="4 15">Amino-acid biosynthesis; L-threonine biosynthesis; L-threonine from L-aspartate: step 1/5.</text>
</comment>
<evidence type="ECO:0000256" key="2">
    <source>
        <dbReference type="ARBA" id="ARBA00004766"/>
    </source>
</evidence>
<dbReference type="Proteomes" id="UP000290567">
    <property type="component" value="Unassembled WGS sequence"/>
</dbReference>
<feature type="binding site" evidence="13">
    <location>
        <begin position="219"/>
        <end position="220"/>
    </location>
    <ligand>
        <name>ATP</name>
        <dbReference type="ChEBI" id="CHEBI:30616"/>
    </ligand>
</feature>
<dbReference type="InterPro" id="IPR054352">
    <property type="entry name" value="ACT_Aspartokinase"/>
</dbReference>
<gene>
    <name evidence="17" type="ORF">NRIC_12470</name>
</gene>
<dbReference type="Pfam" id="PF22468">
    <property type="entry name" value="ACT_9"/>
    <property type="match status" value="1"/>
</dbReference>
<evidence type="ECO:0000256" key="15">
    <source>
        <dbReference type="RuleBase" id="RU004249"/>
    </source>
</evidence>
<evidence type="ECO:0000256" key="11">
    <source>
        <dbReference type="ARBA" id="ARBA00023154"/>
    </source>
</evidence>
<evidence type="ECO:0000256" key="7">
    <source>
        <dbReference type="ARBA" id="ARBA00022741"/>
    </source>
</evidence>
<dbReference type="PANTHER" id="PTHR21499">
    <property type="entry name" value="ASPARTATE KINASE"/>
    <property type="match status" value="1"/>
</dbReference>
<dbReference type="FunFam" id="3.30.2130.10:FF:000001">
    <property type="entry name" value="Bifunctional aspartokinase/homoserine dehydrogenase"/>
    <property type="match status" value="1"/>
</dbReference>
<dbReference type="GO" id="GO:0004072">
    <property type="term" value="F:aspartate kinase activity"/>
    <property type="evidence" value="ECO:0007669"/>
    <property type="project" value="UniProtKB-EC"/>
</dbReference>
<keyword evidence="10" id="KW-0220">Diaminopimelate biosynthesis</keyword>
<dbReference type="InterPro" id="IPR001048">
    <property type="entry name" value="Asp/Glu/Uridylate_kinase"/>
</dbReference>
<sequence length="451" mass="50263">MKVIKFGGSSVASAQQLKKVLAIVKDDPKRRFVVVSAPGKRHSEDKKVTDLLIAYYNAALANEETSELIQKIVERYGDIGKELGVDPSICAAFAEELKEVQTTLDKNSPYLLDRFLAMGENLNAQLIAAFFQQEGVSARYINPKELGIIVSDEPQNARILDESYDKIYQWHDCEDILVIPGFFGYTKNGDVCTFSRGGSDITGSIVAAGVKAEIYENFTDVDGIFAATPQYIHEPALIKELTYREMRELSYAGFTVFHDEALMPSFKAKIPVVIKNTNNPNCVGTMIKESYDTDSSPNHVVGVASDGGFCSITINKYLLNREVGFVRRILQILEDMNISFEHMPSGIDNVSIIFKECQLTPEAEAKLLERVQKEIEPDELEMEHNISVIALVGEGMKEHPGITAESSAALARKNVNLRMISQGADERSIIFAIRGEQERLAVRSLYYTFFD</sequence>
<keyword evidence="6 14" id="KW-0808">Transferase</keyword>
<name>A0A4P5P7B7_9ENTE</name>
<evidence type="ECO:0000256" key="9">
    <source>
        <dbReference type="ARBA" id="ARBA00022840"/>
    </source>
</evidence>
<evidence type="ECO:0000256" key="8">
    <source>
        <dbReference type="ARBA" id="ARBA00022777"/>
    </source>
</evidence>
<dbReference type="GO" id="GO:0005524">
    <property type="term" value="F:ATP binding"/>
    <property type="evidence" value="ECO:0007669"/>
    <property type="project" value="UniProtKB-KW"/>
</dbReference>
<dbReference type="NCBIfam" id="NF006540">
    <property type="entry name" value="PRK09034.1"/>
    <property type="match status" value="1"/>
</dbReference>
<keyword evidence="8 14" id="KW-0418">Kinase</keyword>